<evidence type="ECO:0000256" key="3">
    <source>
        <dbReference type="ARBA" id="ARBA00023163"/>
    </source>
</evidence>
<keyword evidence="1" id="KW-0805">Transcription regulation</keyword>
<reference evidence="6" key="1">
    <citation type="journal article" date="2019" name="Int. J. Syst. Evol. Microbiol.">
        <title>The Global Catalogue of Microorganisms (GCM) 10K type strain sequencing project: providing services to taxonomists for standard genome sequencing and annotation.</title>
        <authorList>
            <consortium name="The Broad Institute Genomics Platform"/>
            <consortium name="The Broad Institute Genome Sequencing Center for Infectious Disease"/>
            <person name="Wu L."/>
            <person name="Ma J."/>
        </authorList>
    </citation>
    <scope>NUCLEOTIDE SEQUENCE [LARGE SCALE GENOMIC DNA]</scope>
    <source>
        <strain evidence="6">KCTC 52298</strain>
    </source>
</reference>
<accession>A0ABW5L0K0</accession>
<dbReference type="PANTHER" id="PTHR43280:SF32">
    <property type="entry name" value="TRANSCRIPTIONAL REGULATORY PROTEIN"/>
    <property type="match status" value="1"/>
</dbReference>
<comment type="caution">
    <text evidence="5">The sequence shown here is derived from an EMBL/GenBank/DDBJ whole genome shotgun (WGS) entry which is preliminary data.</text>
</comment>
<dbReference type="SUPFAM" id="SSF46689">
    <property type="entry name" value="Homeodomain-like"/>
    <property type="match status" value="1"/>
</dbReference>
<dbReference type="Gene3D" id="1.10.10.60">
    <property type="entry name" value="Homeodomain-like"/>
    <property type="match status" value="1"/>
</dbReference>
<dbReference type="RefSeq" id="WP_210353124.1">
    <property type="nucleotide sequence ID" value="NZ_JAEQMU010000001.1"/>
</dbReference>
<dbReference type="InterPro" id="IPR009057">
    <property type="entry name" value="Homeodomain-like_sf"/>
</dbReference>
<dbReference type="InterPro" id="IPR018060">
    <property type="entry name" value="HTH_AraC"/>
</dbReference>
<evidence type="ECO:0000313" key="5">
    <source>
        <dbReference type="EMBL" id="MFD2554732.1"/>
    </source>
</evidence>
<dbReference type="Proteomes" id="UP001597440">
    <property type="component" value="Unassembled WGS sequence"/>
</dbReference>
<feature type="domain" description="HTH araC/xylS-type" evidence="4">
    <location>
        <begin position="190"/>
        <end position="288"/>
    </location>
</feature>
<dbReference type="PROSITE" id="PS01124">
    <property type="entry name" value="HTH_ARAC_FAMILY_2"/>
    <property type="match status" value="1"/>
</dbReference>
<keyword evidence="2" id="KW-0238">DNA-binding</keyword>
<dbReference type="PRINTS" id="PR00032">
    <property type="entry name" value="HTHARAC"/>
</dbReference>
<evidence type="ECO:0000256" key="1">
    <source>
        <dbReference type="ARBA" id="ARBA00023015"/>
    </source>
</evidence>
<proteinExistence type="predicted"/>
<dbReference type="PANTHER" id="PTHR43280">
    <property type="entry name" value="ARAC-FAMILY TRANSCRIPTIONAL REGULATOR"/>
    <property type="match status" value="1"/>
</dbReference>
<evidence type="ECO:0000256" key="2">
    <source>
        <dbReference type="ARBA" id="ARBA00023125"/>
    </source>
</evidence>
<gene>
    <name evidence="5" type="ORF">ACFSQW_10050</name>
</gene>
<dbReference type="InterPro" id="IPR020449">
    <property type="entry name" value="Tscrpt_reg_AraC-type_HTH"/>
</dbReference>
<dbReference type="EMBL" id="JBHULD010000014">
    <property type="protein sequence ID" value="MFD2554732.1"/>
    <property type="molecule type" value="Genomic_DNA"/>
</dbReference>
<dbReference type="Pfam" id="PF12833">
    <property type="entry name" value="HTH_18"/>
    <property type="match status" value="1"/>
</dbReference>
<keyword evidence="3" id="KW-0804">Transcription</keyword>
<organism evidence="5 6">
    <name type="scientific">Sphingobacterium tabacisoli</name>
    <dbReference type="NCBI Taxonomy" id="2044855"/>
    <lineage>
        <taxon>Bacteria</taxon>
        <taxon>Pseudomonadati</taxon>
        <taxon>Bacteroidota</taxon>
        <taxon>Sphingobacteriia</taxon>
        <taxon>Sphingobacteriales</taxon>
        <taxon>Sphingobacteriaceae</taxon>
        <taxon>Sphingobacterium</taxon>
    </lineage>
</organism>
<evidence type="ECO:0000259" key="4">
    <source>
        <dbReference type="PROSITE" id="PS01124"/>
    </source>
</evidence>
<protein>
    <submittedName>
        <fullName evidence="5">Helix-turn-helix domain-containing protein</fullName>
    </submittedName>
</protein>
<name>A0ABW5L0K0_9SPHI</name>
<dbReference type="SMART" id="SM00342">
    <property type="entry name" value="HTH_ARAC"/>
    <property type="match status" value="1"/>
</dbReference>
<keyword evidence="6" id="KW-1185">Reference proteome</keyword>
<evidence type="ECO:0000313" key="6">
    <source>
        <dbReference type="Proteomes" id="UP001597440"/>
    </source>
</evidence>
<sequence length="288" mass="33286">MDLLKISDLNSTYDVQYPFSMQELFLIKDDESNLSFFDLSYQFRGLVLLFCKEGAMAVRVNGADYSLAPKAVLTILPEMTVEPIARSQDFKSFTVVMSYDFIEKFTILPELISNTEVLDSPLIYANTQDNERIEEISGLIAKYYSQPKTIPLNQVIQYLVYALITAVSKSYESLTLKENLQRSRINEITDSFFVLLNEYGYLQRNVAFYAAHLNMTPQHLSSLIKKRTGKSVKSWIGFAVINKAKEYLKDTSLSIKEISYKMEFADDSLFCRYFKRYIGQTPNEYRNQ</sequence>